<reference evidence="5" key="1">
    <citation type="journal article" date="2019" name="Int. J. Syst. Evol. Microbiol.">
        <title>The Global Catalogue of Microorganisms (GCM) 10K type strain sequencing project: providing services to taxonomists for standard genome sequencing and annotation.</title>
        <authorList>
            <consortium name="The Broad Institute Genomics Platform"/>
            <consortium name="The Broad Institute Genome Sequencing Center for Infectious Disease"/>
            <person name="Wu L."/>
            <person name="Ma J."/>
        </authorList>
    </citation>
    <scope>NUCLEOTIDE SEQUENCE [LARGE SCALE GENOMIC DNA]</scope>
    <source>
        <strain evidence="5">KCTC 3950</strain>
    </source>
</reference>
<evidence type="ECO:0000256" key="2">
    <source>
        <dbReference type="ARBA" id="ARBA00022737"/>
    </source>
</evidence>
<evidence type="ECO:0000313" key="4">
    <source>
        <dbReference type="EMBL" id="MFD2614529.1"/>
    </source>
</evidence>
<dbReference type="SMART" id="SM00450">
    <property type="entry name" value="RHOD"/>
    <property type="match status" value="2"/>
</dbReference>
<accession>A0ABW5PHA7</accession>
<dbReference type="Gene3D" id="3.40.250.10">
    <property type="entry name" value="Rhodanese-like domain"/>
    <property type="match status" value="2"/>
</dbReference>
<dbReference type="Proteomes" id="UP001597541">
    <property type="component" value="Unassembled WGS sequence"/>
</dbReference>
<dbReference type="GO" id="GO:0016740">
    <property type="term" value="F:transferase activity"/>
    <property type="evidence" value="ECO:0007669"/>
    <property type="project" value="UniProtKB-KW"/>
</dbReference>
<dbReference type="InterPro" id="IPR001763">
    <property type="entry name" value="Rhodanese-like_dom"/>
</dbReference>
<keyword evidence="2" id="KW-0677">Repeat</keyword>
<organism evidence="4 5">
    <name type="scientific">Paenibacillus gansuensis</name>
    <dbReference type="NCBI Taxonomy" id="306542"/>
    <lineage>
        <taxon>Bacteria</taxon>
        <taxon>Bacillati</taxon>
        <taxon>Bacillota</taxon>
        <taxon>Bacilli</taxon>
        <taxon>Bacillales</taxon>
        <taxon>Paenibacillaceae</taxon>
        <taxon>Paenibacillus</taxon>
    </lineage>
</organism>
<dbReference type="InterPro" id="IPR036873">
    <property type="entry name" value="Rhodanese-like_dom_sf"/>
</dbReference>
<evidence type="ECO:0000313" key="5">
    <source>
        <dbReference type="Proteomes" id="UP001597541"/>
    </source>
</evidence>
<proteinExistence type="predicted"/>
<dbReference type="CDD" id="cd01449">
    <property type="entry name" value="TST_Repeat_2"/>
    <property type="match status" value="1"/>
</dbReference>
<dbReference type="Pfam" id="PF00581">
    <property type="entry name" value="Rhodanese"/>
    <property type="match status" value="2"/>
</dbReference>
<protein>
    <submittedName>
        <fullName evidence="4">Sulfurtransferase</fullName>
        <ecNumber evidence="4">2.8.1.-</ecNumber>
    </submittedName>
</protein>
<dbReference type="RefSeq" id="WP_377605485.1">
    <property type="nucleotide sequence ID" value="NZ_JBHUME010000012.1"/>
</dbReference>
<evidence type="ECO:0000256" key="1">
    <source>
        <dbReference type="ARBA" id="ARBA00022679"/>
    </source>
</evidence>
<keyword evidence="1 4" id="KW-0808">Transferase</keyword>
<keyword evidence="5" id="KW-1185">Reference proteome</keyword>
<dbReference type="EC" id="2.8.1.-" evidence="4"/>
<dbReference type="InterPro" id="IPR001307">
    <property type="entry name" value="Thiosulphate_STrfase_CS"/>
</dbReference>
<evidence type="ECO:0000259" key="3">
    <source>
        <dbReference type="PROSITE" id="PS50206"/>
    </source>
</evidence>
<dbReference type="SUPFAM" id="SSF52821">
    <property type="entry name" value="Rhodanese/Cell cycle control phosphatase"/>
    <property type="match status" value="2"/>
</dbReference>
<dbReference type="InterPro" id="IPR045078">
    <property type="entry name" value="TST/MPST-like"/>
</dbReference>
<sequence>MNAIIPQAWLQERLQQPGIVIVDCRFQLGKPESGHTEYQESHIPGAVYLDLEKDLSAPVGEHGGRHPLPDIVDLSVTFSRAGIGNESIVVAYDDQGGAMASRLWWLLTYLGHEKVYVLDEGFTAWKQAGLPVTEEQTEVVPARFIATVQHSMLAEVYDVRDTLGTDRAVLIDSREAARYRGEVEPIDRVAGHIPGAVNRFWKDALDARGAWKPAVEQAARFDGIPQDAEIIVYCGSGVTATPNVLALREAGFTSVKLYAGSWSDWISYEGNPVAVGEEEERKG</sequence>
<name>A0ABW5PHA7_9BACL</name>
<feature type="domain" description="Rhodanese" evidence="3">
    <location>
        <begin position="164"/>
        <end position="274"/>
    </location>
</feature>
<dbReference type="PANTHER" id="PTHR11364:SF27">
    <property type="entry name" value="SULFURTRANSFERASE"/>
    <property type="match status" value="1"/>
</dbReference>
<dbReference type="CDD" id="cd01448">
    <property type="entry name" value="TST_Repeat_1"/>
    <property type="match status" value="1"/>
</dbReference>
<dbReference type="PROSITE" id="PS00380">
    <property type="entry name" value="RHODANESE_1"/>
    <property type="match status" value="1"/>
</dbReference>
<feature type="domain" description="Rhodanese" evidence="3">
    <location>
        <begin position="15"/>
        <end position="134"/>
    </location>
</feature>
<dbReference type="PANTHER" id="PTHR11364">
    <property type="entry name" value="THIOSULFATE SULFERTANSFERASE"/>
    <property type="match status" value="1"/>
</dbReference>
<dbReference type="EMBL" id="JBHUME010000012">
    <property type="protein sequence ID" value="MFD2614529.1"/>
    <property type="molecule type" value="Genomic_DNA"/>
</dbReference>
<gene>
    <name evidence="4" type="ORF">ACFSUF_19125</name>
</gene>
<dbReference type="PROSITE" id="PS50206">
    <property type="entry name" value="RHODANESE_3"/>
    <property type="match status" value="2"/>
</dbReference>
<comment type="caution">
    <text evidence="4">The sequence shown here is derived from an EMBL/GenBank/DDBJ whole genome shotgun (WGS) entry which is preliminary data.</text>
</comment>